<accession>A0A415PYR9</accession>
<dbReference type="RefSeq" id="WP_118399500.1">
    <property type="nucleotide sequence ID" value="NZ_QRPN01000003.1"/>
</dbReference>
<dbReference type="InterPro" id="IPR003959">
    <property type="entry name" value="ATPase_AAA_core"/>
</dbReference>
<keyword evidence="2" id="KW-0067">ATP-binding</keyword>
<dbReference type="SUPFAM" id="SSF52540">
    <property type="entry name" value="P-loop containing nucleoside triphosphate hydrolases"/>
    <property type="match status" value="1"/>
</dbReference>
<dbReference type="InterPro" id="IPR027417">
    <property type="entry name" value="P-loop_NTPase"/>
</dbReference>
<evidence type="ECO:0000313" key="3">
    <source>
        <dbReference type="Proteomes" id="UP000284604"/>
    </source>
</evidence>
<feature type="domain" description="ATPase AAA-type core" evidence="1">
    <location>
        <begin position="228"/>
        <end position="335"/>
    </location>
</feature>
<dbReference type="Proteomes" id="UP000284604">
    <property type="component" value="Unassembled WGS sequence"/>
</dbReference>
<sequence length="1422" mass="166280">MSIGELLPNINVTESARLDRRSIQFLRNILPDDLVDCEQLQTGGTLPNIDGYLDILCPDGTAREKIVVQVKHLTYPEINGDAYYDIPQSIYAYAERHKGEVVIFITCDDVNKKFYWRYIDAASIEEFKNKSKQRIQNTARYHFHEKEKCSYINVRDTIKFWRELYNKKMESIKDEKVLAEQFSSQQRMCFNSISSELHGVKNSHICRHQVNDIMQWIKTDSENKKPICLLVGDAGVGKSAVLKDLISLYSEDIRFLCIKADYIDDNGNPVTLEKIRDTLAYYSVEVNKVILIVDQIDALSQSLTNDRKHLNMMMTMLSSLESWPNVKAVVSCRKYDLEYDSVLNSLKNKSTLIEIGELADEEVMLALNNLEEGLGKKMDSITKKILKTVQMLNSFSILYHRNKAKLNFNSQIELYDALWNDIICDASLFEDVKERELLMYKIAETIRMEGTLNPQFTPITSQKRAYEYLASNGLIKRTGCTVSFFHQSFYEYTLARHYSEKGCLFATDIKKEIQGLELRSTVKAVLDFKRGHDVMMFVEEARSILYDPDIRFHLKLLTLSVLAFVDKPIRGEKDLISSICQKDERMLAYFLRGVNSFNWFPTIRKLLIGIIPELRKSDEYFFPIILCLSRYVFNNPEKVYSMINRIQDSETRLHAVANVLRAHNDYSTPCVLEAFTETKLQNTFFLIDLIQDAIKSNKNFALDTTEKLIEEYLVSDESCKKRDGYELVDELCPKLCAEYPMEILGVLHRCICKTVQKKSRKILYTFSTTRIFHIIDADSYVGKLLKIYEDSLARYSSNETIMRPLILELLSLNDETTLSMAFNTMAMVPEMFDNEIRSLLRNNQIIEGYLNGDVEFFFLNMLKAWYSTLDKNDMELYQRLLLSYESEFDFKYDAKRKGRQFLCPKLWYNKWKLICNTLPESSLIPEMKRCFQELLRRFGSKIEIERPDHSVTAAFSCGGIVSSEIYARWSISNWLNSFLKLREYKWYKGRYPISLREHADAFKKCVSSSPSIFYDFIIDISIRTDVSDMYKIAGLEGLLIGGVNPYSLWTLTKRYLTVDFVQHNSYIFSRIAEYYIKEENKYIDEILNLCKKLVILPFDRDHHLLIEDDGDRNLSQKTNDLFTIGFNSFQGHAAELMVHMCTIQSRRPMIYGFFTDNSSLLHECVKTIPLYYMNAIDYYDEELYFPMLKSFLSNMGLEALYIQAKVIQWCFYNKTDVVDGYLNRIESDSLCHELLAQIYFYGIAGTQKSRECEKRLEKILTFNNEDVVAKIVETALKSYKNDEYRQQSIRYLERFVIDSREKVIDAYCFYCDSLPVEAFPWYCNIADKQTGKKYREIHNQLDYVKKCISTYPTLCYRFISSLKYLDIGDRIIDNDIVKILLEIYKKLSQDEDIEAMNEVLDLFDEYIYRDNRIIKEAVSLLE</sequence>
<comment type="caution">
    <text evidence="2">The sequence shown here is derived from an EMBL/GenBank/DDBJ whole genome shotgun (WGS) entry which is preliminary data.</text>
</comment>
<dbReference type="Pfam" id="PF00004">
    <property type="entry name" value="AAA"/>
    <property type="match status" value="1"/>
</dbReference>
<name>A0A415PYR9_BACSE</name>
<gene>
    <name evidence="2" type="ORF">DWZ78_04420</name>
</gene>
<dbReference type="Gene3D" id="3.40.50.300">
    <property type="entry name" value="P-loop containing nucleotide triphosphate hydrolases"/>
    <property type="match status" value="1"/>
</dbReference>
<proteinExistence type="predicted"/>
<dbReference type="EMBL" id="QRPN01000003">
    <property type="protein sequence ID" value="RHM21166.1"/>
    <property type="molecule type" value="Genomic_DNA"/>
</dbReference>
<dbReference type="GO" id="GO:0005524">
    <property type="term" value="F:ATP binding"/>
    <property type="evidence" value="ECO:0007669"/>
    <property type="project" value="UniProtKB-KW"/>
</dbReference>
<evidence type="ECO:0000313" key="2">
    <source>
        <dbReference type="EMBL" id="RHM21166.1"/>
    </source>
</evidence>
<reference evidence="2 3" key="1">
    <citation type="submission" date="2018-08" db="EMBL/GenBank/DDBJ databases">
        <title>A genome reference for cultivated species of the human gut microbiota.</title>
        <authorList>
            <person name="Zou Y."/>
            <person name="Xue W."/>
            <person name="Luo G."/>
        </authorList>
    </citation>
    <scope>NUCLEOTIDE SEQUENCE [LARGE SCALE GENOMIC DNA]</scope>
    <source>
        <strain evidence="2 3">AF35-20</strain>
    </source>
</reference>
<keyword evidence="2" id="KW-0547">Nucleotide-binding</keyword>
<protein>
    <submittedName>
        <fullName evidence="2">ATP-binding protein</fullName>
    </submittedName>
</protein>
<dbReference type="GO" id="GO:0016887">
    <property type="term" value="F:ATP hydrolysis activity"/>
    <property type="evidence" value="ECO:0007669"/>
    <property type="project" value="InterPro"/>
</dbReference>
<organism evidence="2 3">
    <name type="scientific">Bacteroides stercoris</name>
    <dbReference type="NCBI Taxonomy" id="46506"/>
    <lineage>
        <taxon>Bacteria</taxon>
        <taxon>Pseudomonadati</taxon>
        <taxon>Bacteroidota</taxon>
        <taxon>Bacteroidia</taxon>
        <taxon>Bacteroidales</taxon>
        <taxon>Bacteroidaceae</taxon>
        <taxon>Bacteroides</taxon>
    </lineage>
</organism>
<evidence type="ECO:0000259" key="1">
    <source>
        <dbReference type="Pfam" id="PF00004"/>
    </source>
</evidence>